<feature type="domain" description="2Fe-2S ferredoxin-type" evidence="8">
    <location>
        <begin position="236"/>
        <end position="320"/>
    </location>
</feature>
<comment type="caution">
    <text evidence="10">The sequence shown here is derived from an EMBL/GenBank/DDBJ whole genome shotgun (WGS) entry which is preliminary data.</text>
</comment>
<evidence type="ECO:0000256" key="1">
    <source>
        <dbReference type="ARBA" id="ARBA00001974"/>
    </source>
</evidence>
<dbReference type="AlphaFoldDB" id="A0A100JTR8"/>
<comment type="cofactor">
    <cofactor evidence="1">
        <name>FAD</name>
        <dbReference type="ChEBI" id="CHEBI:57692"/>
    </cofactor>
</comment>
<reference evidence="10 11" key="2">
    <citation type="journal article" date="2016" name="Genome Announc.">
        <title>Draft Genome Sequences of Streptomyces scabiei S58, Streptomyces turgidiscabies T45, and Streptomyces acidiscabies a10, the Pathogens of Potato Common Scab, Isolated in Japan.</title>
        <authorList>
            <person name="Tomihama T."/>
            <person name="Nishi Y."/>
            <person name="Sakai M."/>
            <person name="Ikenaga M."/>
            <person name="Okubo T."/>
            <person name="Ikeda S."/>
        </authorList>
    </citation>
    <scope>NUCLEOTIDE SEQUENCE [LARGE SCALE GENOMIC DNA]</scope>
    <source>
        <strain evidence="10 11">S58</strain>
    </source>
</reference>
<dbReference type="SUPFAM" id="SSF63380">
    <property type="entry name" value="Riboflavin synthase domain-like"/>
    <property type="match status" value="1"/>
</dbReference>
<dbReference type="PROSITE" id="PS51384">
    <property type="entry name" value="FAD_FR"/>
    <property type="match status" value="1"/>
</dbReference>
<evidence type="ECO:0000256" key="4">
    <source>
        <dbReference type="ARBA" id="ARBA00022723"/>
    </source>
</evidence>
<dbReference type="InterPro" id="IPR017927">
    <property type="entry name" value="FAD-bd_FR_type"/>
</dbReference>
<dbReference type="CDD" id="cd00207">
    <property type="entry name" value="fer2"/>
    <property type="match status" value="1"/>
</dbReference>
<evidence type="ECO:0000256" key="7">
    <source>
        <dbReference type="ARBA" id="ARBA00023014"/>
    </source>
</evidence>
<evidence type="ECO:0000256" key="6">
    <source>
        <dbReference type="ARBA" id="ARBA00023004"/>
    </source>
</evidence>
<protein>
    <submittedName>
        <fullName evidence="10">Phthalate dioxygenase reductase</fullName>
    </submittedName>
</protein>
<accession>A0A100JTR8</accession>
<evidence type="ECO:0000259" key="9">
    <source>
        <dbReference type="PROSITE" id="PS51384"/>
    </source>
</evidence>
<dbReference type="InterPro" id="IPR001041">
    <property type="entry name" value="2Fe-2S_ferredoxin-type"/>
</dbReference>
<reference evidence="11" key="3">
    <citation type="submission" date="2016-02" db="EMBL/GenBank/DDBJ databases">
        <title>Draft genome of pathogenic Streptomyces sp. in Japan.</title>
        <authorList>
            <person name="Tomihama T."/>
            <person name="Ikenaga M."/>
            <person name="Sakai M."/>
            <person name="Okubo T."/>
            <person name="Ikeda S."/>
        </authorList>
    </citation>
    <scope>NUCLEOTIDE SEQUENCE [LARGE SCALE GENOMIC DNA]</scope>
    <source>
        <strain evidence="11">S58</strain>
    </source>
</reference>
<dbReference type="GO" id="GO:0051213">
    <property type="term" value="F:dioxygenase activity"/>
    <property type="evidence" value="ECO:0007669"/>
    <property type="project" value="UniProtKB-KW"/>
</dbReference>
<evidence type="ECO:0000256" key="5">
    <source>
        <dbReference type="ARBA" id="ARBA00023002"/>
    </source>
</evidence>
<proteinExistence type="predicted"/>
<keyword evidence="3" id="KW-0001">2Fe-2S</keyword>
<dbReference type="Pfam" id="PF00111">
    <property type="entry name" value="Fer2"/>
    <property type="match status" value="1"/>
</dbReference>
<gene>
    <name evidence="10" type="primary">ophA1</name>
    <name evidence="10" type="ORF">SsS58_05933</name>
</gene>
<dbReference type="GO" id="GO:0046872">
    <property type="term" value="F:metal ion binding"/>
    <property type="evidence" value="ECO:0007669"/>
    <property type="project" value="UniProtKB-KW"/>
</dbReference>
<organism evidence="10 11">
    <name type="scientific">Streptomyces scabiei</name>
    <dbReference type="NCBI Taxonomy" id="1930"/>
    <lineage>
        <taxon>Bacteria</taxon>
        <taxon>Bacillati</taxon>
        <taxon>Actinomycetota</taxon>
        <taxon>Actinomycetes</taxon>
        <taxon>Kitasatosporales</taxon>
        <taxon>Streptomycetaceae</taxon>
        <taxon>Streptomyces</taxon>
    </lineage>
</organism>
<keyword evidence="7" id="KW-0411">Iron-sulfur</keyword>
<dbReference type="RefSeq" id="WP_059082877.1">
    <property type="nucleotide sequence ID" value="NZ_BCMM01000031.1"/>
</dbReference>
<evidence type="ECO:0000313" key="10">
    <source>
        <dbReference type="EMBL" id="GAQ65524.1"/>
    </source>
</evidence>
<evidence type="ECO:0000256" key="3">
    <source>
        <dbReference type="ARBA" id="ARBA00022714"/>
    </source>
</evidence>
<evidence type="ECO:0000313" key="11">
    <source>
        <dbReference type="Proteomes" id="UP000067448"/>
    </source>
</evidence>
<dbReference type="PROSITE" id="PS51085">
    <property type="entry name" value="2FE2S_FER_2"/>
    <property type="match status" value="1"/>
</dbReference>
<dbReference type="PANTHER" id="PTHR47354">
    <property type="entry name" value="NADH OXIDOREDUCTASE HCR"/>
    <property type="match status" value="1"/>
</dbReference>
<dbReference type="PANTHER" id="PTHR47354:SF1">
    <property type="entry name" value="CARNITINE MONOOXYGENASE REDUCTASE SUBUNIT"/>
    <property type="match status" value="1"/>
</dbReference>
<dbReference type="SUPFAM" id="SSF52343">
    <property type="entry name" value="Ferredoxin reductase-like, C-terminal NADP-linked domain"/>
    <property type="match status" value="1"/>
</dbReference>
<dbReference type="EMBL" id="BCMM01000031">
    <property type="protein sequence ID" value="GAQ65524.1"/>
    <property type="molecule type" value="Genomic_DNA"/>
</dbReference>
<evidence type="ECO:0000259" key="8">
    <source>
        <dbReference type="PROSITE" id="PS51085"/>
    </source>
</evidence>
<keyword evidence="4" id="KW-0479">Metal-binding</keyword>
<dbReference type="Gene3D" id="3.10.20.30">
    <property type="match status" value="1"/>
</dbReference>
<dbReference type="InterPro" id="IPR039261">
    <property type="entry name" value="FNR_nucleotide-bd"/>
</dbReference>
<keyword evidence="5" id="KW-0560">Oxidoreductase</keyword>
<dbReference type="Gene3D" id="2.40.30.10">
    <property type="entry name" value="Translation factors"/>
    <property type="match status" value="1"/>
</dbReference>
<reference evidence="11" key="1">
    <citation type="submission" date="2015-11" db="EMBL/GenBank/DDBJ databases">
        <authorList>
            <consortium name="Cross-ministerial Strategic Innovation Promotion Program (SIP) consortium"/>
            <person name="Tomihama T."/>
            <person name="Ikenaga M."/>
            <person name="Sakai M."/>
            <person name="Okubo T."/>
            <person name="Ikeda S."/>
        </authorList>
    </citation>
    <scope>NUCLEOTIDE SEQUENCE [LARGE SCALE GENOMIC DNA]</scope>
    <source>
        <strain evidence="11">S58</strain>
    </source>
</reference>
<dbReference type="Gene3D" id="3.40.50.80">
    <property type="entry name" value="Nucleotide-binding domain of ferredoxin-NADP reductase (FNR) module"/>
    <property type="match status" value="1"/>
</dbReference>
<keyword evidence="6" id="KW-0408">Iron</keyword>
<keyword evidence="2" id="KW-0285">Flavoprotein</keyword>
<dbReference type="GO" id="GO:0051537">
    <property type="term" value="F:2 iron, 2 sulfur cluster binding"/>
    <property type="evidence" value="ECO:0007669"/>
    <property type="project" value="UniProtKB-KW"/>
</dbReference>
<evidence type="ECO:0000256" key="2">
    <source>
        <dbReference type="ARBA" id="ARBA00022630"/>
    </source>
</evidence>
<dbReference type="InterPro" id="IPR036010">
    <property type="entry name" value="2Fe-2S_ferredoxin-like_sf"/>
</dbReference>
<dbReference type="PRINTS" id="PR00409">
    <property type="entry name" value="PHDIOXRDTASE"/>
</dbReference>
<keyword evidence="10" id="KW-0223">Dioxygenase</keyword>
<dbReference type="InterPro" id="IPR017938">
    <property type="entry name" value="Riboflavin_synthase-like_b-brl"/>
</dbReference>
<dbReference type="Proteomes" id="UP000067448">
    <property type="component" value="Unassembled WGS sequence"/>
</dbReference>
<feature type="domain" description="FAD-binding FR-type" evidence="9">
    <location>
        <begin position="3"/>
        <end position="106"/>
    </location>
</feature>
<dbReference type="InterPro" id="IPR012675">
    <property type="entry name" value="Beta-grasp_dom_sf"/>
</dbReference>
<dbReference type="InterPro" id="IPR050415">
    <property type="entry name" value="MRET"/>
</dbReference>
<dbReference type="SUPFAM" id="SSF54292">
    <property type="entry name" value="2Fe-2S ferredoxin-like"/>
    <property type="match status" value="1"/>
</dbReference>
<dbReference type="OrthoDB" id="3807506at2"/>
<name>A0A100JTR8_STRSC</name>
<dbReference type="CDD" id="cd06185">
    <property type="entry name" value="PDR_like"/>
    <property type="match status" value="1"/>
</dbReference>
<sequence length="320" mass="34601">MNNEWLDTIVVARRDATSRIVVLDLVRTDDGELPEFAAGAHVDVLVDGAAGLVRQYSLCGPPQDRTRYRLAVLAEAASRGGSLGMHRLLEGDRLRISRPRNRFGVSDEARRHLLVAGGIGVTPLLAMAHALEAGGAEYELHYCARSRADSAFVEELENNPRVRLHFDDGPDEQRFSVAGDIGPPDPEAAIYVCGPGGFMDFVISSARGAGWPAEAIHKERFAPVEDTAAHTAGGTFTVRLAKSGDEYQIEDGENVLDVLLAAGVDAPYSCRQGICGECIVRVLAGEPDHRDDILTDRERADGMFTTCSSRAHSPILELDL</sequence>